<dbReference type="RefSeq" id="WP_183471072.1">
    <property type="nucleotide sequence ID" value="NZ_JACIBX010000003.1"/>
</dbReference>
<protein>
    <submittedName>
        <fullName evidence="1">Uncharacterized protein</fullName>
    </submittedName>
</protein>
<evidence type="ECO:0000313" key="1">
    <source>
        <dbReference type="EMBL" id="MBB3711756.1"/>
    </source>
</evidence>
<dbReference type="Proteomes" id="UP000576152">
    <property type="component" value="Unassembled WGS sequence"/>
</dbReference>
<organism evidence="1 2">
    <name type="scientific">Limimaricola variabilis</name>
    <dbReference type="NCBI Taxonomy" id="1492771"/>
    <lineage>
        <taxon>Bacteria</taxon>
        <taxon>Pseudomonadati</taxon>
        <taxon>Pseudomonadota</taxon>
        <taxon>Alphaproteobacteria</taxon>
        <taxon>Rhodobacterales</taxon>
        <taxon>Paracoccaceae</taxon>
        <taxon>Limimaricola</taxon>
    </lineage>
</organism>
<reference evidence="1 2" key="1">
    <citation type="submission" date="2020-08" db="EMBL/GenBank/DDBJ databases">
        <title>Genomic Encyclopedia of Type Strains, Phase III (KMG-III): the genomes of soil and plant-associated and newly described type strains.</title>
        <authorList>
            <person name="Whitman W."/>
        </authorList>
    </citation>
    <scope>NUCLEOTIDE SEQUENCE [LARGE SCALE GENOMIC DNA]</scope>
    <source>
        <strain evidence="1 2">CECT 8572</strain>
    </source>
</reference>
<sequence>MTIADGALTHEYALSFTIGSADNPIRVSGPGGVEHFASVEDVAEWLEDELYEREGDFWDEVGMGAALDTPESYDIGREPFEVAIYMLDGGRHSVSHSDPEKCAQALEALASLGSVMSVNVESPEGDFYTLGDAARAIAFLRRGETAKTLEITPIRSVAKPRHLEGVFLLLSFSGL</sequence>
<name>A0ABR6HMH9_9RHOB</name>
<gene>
    <name evidence="1" type="ORF">FHS00_001327</name>
</gene>
<accession>A0ABR6HMH9</accession>
<evidence type="ECO:0000313" key="2">
    <source>
        <dbReference type="Proteomes" id="UP000576152"/>
    </source>
</evidence>
<dbReference type="EMBL" id="JACIBX010000003">
    <property type="protein sequence ID" value="MBB3711756.1"/>
    <property type="molecule type" value="Genomic_DNA"/>
</dbReference>
<keyword evidence="2" id="KW-1185">Reference proteome</keyword>
<comment type="caution">
    <text evidence="1">The sequence shown here is derived from an EMBL/GenBank/DDBJ whole genome shotgun (WGS) entry which is preliminary data.</text>
</comment>
<proteinExistence type="predicted"/>